<keyword evidence="1" id="KW-0175">Coiled coil</keyword>
<evidence type="ECO:0000313" key="2">
    <source>
        <dbReference type="EMBL" id="KAG8228137.1"/>
    </source>
</evidence>
<protein>
    <submittedName>
        <fullName evidence="2">Uncharacterized protein</fullName>
    </submittedName>
</protein>
<accession>A0A8K0K4E6</accession>
<evidence type="ECO:0000256" key="1">
    <source>
        <dbReference type="SAM" id="Coils"/>
    </source>
</evidence>
<reference evidence="2" key="1">
    <citation type="submission" date="2013-04" db="EMBL/GenBank/DDBJ databases">
        <authorList>
            <person name="Qu J."/>
            <person name="Murali S.C."/>
            <person name="Bandaranaike D."/>
            <person name="Bellair M."/>
            <person name="Blankenburg K."/>
            <person name="Chao H."/>
            <person name="Dinh H."/>
            <person name="Doddapaneni H."/>
            <person name="Downs B."/>
            <person name="Dugan-Rocha S."/>
            <person name="Elkadiri S."/>
            <person name="Gnanaolivu R.D."/>
            <person name="Hernandez B."/>
            <person name="Javaid M."/>
            <person name="Jayaseelan J.C."/>
            <person name="Lee S."/>
            <person name="Li M."/>
            <person name="Ming W."/>
            <person name="Munidasa M."/>
            <person name="Muniz J."/>
            <person name="Nguyen L."/>
            <person name="Ongeri F."/>
            <person name="Osuji N."/>
            <person name="Pu L.-L."/>
            <person name="Puazo M."/>
            <person name="Qu C."/>
            <person name="Quiroz J."/>
            <person name="Raj R."/>
            <person name="Weissenberger G."/>
            <person name="Xin Y."/>
            <person name="Zou X."/>
            <person name="Han Y."/>
            <person name="Richards S."/>
            <person name="Worley K."/>
            <person name="Muzny D."/>
            <person name="Gibbs R."/>
        </authorList>
    </citation>
    <scope>NUCLEOTIDE SEQUENCE</scope>
    <source>
        <strain evidence="2">Sampled in the wild</strain>
    </source>
</reference>
<organism evidence="2 3">
    <name type="scientific">Ladona fulva</name>
    <name type="common">Scarce chaser dragonfly</name>
    <name type="synonym">Libellula fulva</name>
    <dbReference type="NCBI Taxonomy" id="123851"/>
    <lineage>
        <taxon>Eukaryota</taxon>
        <taxon>Metazoa</taxon>
        <taxon>Ecdysozoa</taxon>
        <taxon>Arthropoda</taxon>
        <taxon>Hexapoda</taxon>
        <taxon>Insecta</taxon>
        <taxon>Pterygota</taxon>
        <taxon>Palaeoptera</taxon>
        <taxon>Odonata</taxon>
        <taxon>Epiprocta</taxon>
        <taxon>Anisoptera</taxon>
        <taxon>Libelluloidea</taxon>
        <taxon>Libellulidae</taxon>
        <taxon>Ladona</taxon>
    </lineage>
</organism>
<proteinExistence type="predicted"/>
<reference evidence="2" key="2">
    <citation type="submission" date="2017-10" db="EMBL/GenBank/DDBJ databases">
        <title>Ladona fulva Genome sequencing and assembly.</title>
        <authorList>
            <person name="Murali S."/>
            <person name="Richards S."/>
            <person name="Bandaranaike D."/>
            <person name="Bellair M."/>
            <person name="Blankenburg K."/>
            <person name="Chao H."/>
            <person name="Dinh H."/>
            <person name="Doddapaneni H."/>
            <person name="Dugan-Rocha S."/>
            <person name="Elkadiri S."/>
            <person name="Gnanaolivu R."/>
            <person name="Hernandez B."/>
            <person name="Skinner E."/>
            <person name="Javaid M."/>
            <person name="Lee S."/>
            <person name="Li M."/>
            <person name="Ming W."/>
            <person name="Munidasa M."/>
            <person name="Muniz J."/>
            <person name="Nguyen L."/>
            <person name="Hughes D."/>
            <person name="Osuji N."/>
            <person name="Pu L.-L."/>
            <person name="Puazo M."/>
            <person name="Qu C."/>
            <person name="Quiroz J."/>
            <person name="Raj R."/>
            <person name="Weissenberger G."/>
            <person name="Xin Y."/>
            <person name="Zou X."/>
            <person name="Han Y."/>
            <person name="Worley K."/>
            <person name="Muzny D."/>
            <person name="Gibbs R."/>
        </authorList>
    </citation>
    <scope>NUCLEOTIDE SEQUENCE</scope>
    <source>
        <strain evidence="2">Sampled in the wild</strain>
    </source>
</reference>
<keyword evidence="3" id="KW-1185">Reference proteome</keyword>
<dbReference type="Proteomes" id="UP000792457">
    <property type="component" value="Unassembled WGS sequence"/>
</dbReference>
<feature type="coiled-coil region" evidence="1">
    <location>
        <begin position="17"/>
        <end position="44"/>
    </location>
</feature>
<evidence type="ECO:0000313" key="3">
    <source>
        <dbReference type="Proteomes" id="UP000792457"/>
    </source>
</evidence>
<dbReference type="EMBL" id="KZ308359">
    <property type="protein sequence ID" value="KAG8228137.1"/>
    <property type="molecule type" value="Genomic_DNA"/>
</dbReference>
<dbReference type="AlphaFoldDB" id="A0A8K0K4E6"/>
<sequence>MASPRTPVSSFLGTAALESLRAENAELRRLVADLASRVERLEASSPRVGSEGSTPKARCAKLTIGKRRAKVIGHVLRHNQYLTNIIGGKVVGKKPRGRRRASFFQNMEKEMDLTTYASLKEASMKLVVVIMSVKHYFLLLEQWQK</sequence>
<comment type="caution">
    <text evidence="2">The sequence shown here is derived from an EMBL/GenBank/DDBJ whole genome shotgun (WGS) entry which is preliminary data.</text>
</comment>
<gene>
    <name evidence="2" type="ORF">J437_LFUL000139</name>
</gene>
<name>A0A8K0K4E6_LADFU</name>